<accession>A0AAW1NRT2</accession>
<dbReference type="InterPro" id="IPR011611">
    <property type="entry name" value="PfkB_dom"/>
</dbReference>
<evidence type="ECO:0000256" key="9">
    <source>
        <dbReference type="ARBA" id="ARBA00022842"/>
    </source>
</evidence>
<feature type="binding site" evidence="12">
    <location>
        <begin position="295"/>
        <end position="296"/>
    </location>
    <ligand>
        <name>ATP</name>
        <dbReference type="ChEBI" id="CHEBI:30616"/>
    </ligand>
</feature>
<comment type="subcellular location">
    <subcellularLocation>
        <location evidence="12">Cytoplasm</location>
    </subcellularLocation>
    <subcellularLocation>
        <location evidence="12">Nucleus</location>
    </subcellularLocation>
</comment>
<feature type="binding site" evidence="12">
    <location>
        <position position="326"/>
    </location>
    <ligand>
        <name>K(+)</name>
        <dbReference type="ChEBI" id="CHEBI:29103"/>
    </ligand>
</feature>
<keyword evidence="10 12" id="KW-0630">Potassium</keyword>
<evidence type="ECO:0000256" key="5">
    <source>
        <dbReference type="ARBA" id="ARBA00022723"/>
    </source>
</evidence>
<keyword evidence="11 12" id="KW-0119">Carbohydrate metabolism</keyword>
<dbReference type="HAMAP" id="MF_01987">
    <property type="entry name" value="Ribokinase"/>
    <property type="match status" value="1"/>
</dbReference>
<comment type="cofactor">
    <cofactor evidence="12">
        <name>Mg(2+)</name>
        <dbReference type="ChEBI" id="CHEBI:18420"/>
    </cofactor>
    <text evidence="12">Requires a divalent cation, most likely magnesium in vivo, as an electrophilic catalyst to aid phosphoryl group transfer. It is the chelate of the metal and the nucleotide that is the actual substrate.</text>
</comment>
<dbReference type="GO" id="GO:0005737">
    <property type="term" value="C:cytoplasm"/>
    <property type="evidence" value="ECO:0007669"/>
    <property type="project" value="UniProtKB-SubCell"/>
</dbReference>
<feature type="active site" description="Proton acceptor" evidence="12">
    <location>
        <position position="296"/>
    </location>
</feature>
<protein>
    <recommendedName>
        <fullName evidence="3 12">Ribokinase</fullName>
        <shortName evidence="12">RK</shortName>
        <ecNumber evidence="2 12">2.7.1.15</ecNumber>
    </recommendedName>
</protein>
<name>A0AAW1NRT2_9CHLO</name>
<evidence type="ECO:0000256" key="6">
    <source>
        <dbReference type="ARBA" id="ARBA00022741"/>
    </source>
</evidence>
<dbReference type="GO" id="GO:0005524">
    <property type="term" value="F:ATP binding"/>
    <property type="evidence" value="ECO:0007669"/>
    <property type="project" value="UniProtKB-UniRule"/>
</dbReference>
<evidence type="ECO:0000313" key="15">
    <source>
        <dbReference type="Proteomes" id="UP001465755"/>
    </source>
</evidence>
<feature type="binding site" evidence="12">
    <location>
        <begin position="54"/>
        <end position="56"/>
    </location>
    <ligand>
        <name>substrate</name>
    </ligand>
</feature>
<keyword evidence="7 12" id="KW-0418">Kinase</keyword>
<evidence type="ECO:0000256" key="10">
    <source>
        <dbReference type="ARBA" id="ARBA00022958"/>
    </source>
</evidence>
<keyword evidence="8 12" id="KW-0067">ATP-binding</keyword>
<feature type="binding site" evidence="12">
    <location>
        <position position="290"/>
    </location>
    <ligand>
        <name>K(+)</name>
        <dbReference type="ChEBI" id="CHEBI:29103"/>
    </ligand>
</feature>
<evidence type="ECO:0000313" key="14">
    <source>
        <dbReference type="EMBL" id="KAK9791827.1"/>
    </source>
</evidence>
<keyword evidence="4 12" id="KW-0808">Transferase</keyword>
<dbReference type="SUPFAM" id="SSF53613">
    <property type="entry name" value="Ribokinase-like"/>
    <property type="match status" value="1"/>
</dbReference>
<evidence type="ECO:0000256" key="2">
    <source>
        <dbReference type="ARBA" id="ARBA00012035"/>
    </source>
</evidence>
<feature type="binding site" evidence="12">
    <location>
        <position position="181"/>
    </location>
    <ligand>
        <name>substrate</name>
    </ligand>
</feature>
<dbReference type="GO" id="GO:0046872">
    <property type="term" value="F:metal ion binding"/>
    <property type="evidence" value="ECO:0007669"/>
    <property type="project" value="UniProtKB-KW"/>
</dbReference>
<keyword evidence="15" id="KW-1185">Reference proteome</keyword>
<feature type="binding site" evidence="12">
    <location>
        <position position="329"/>
    </location>
    <ligand>
        <name>K(+)</name>
        <dbReference type="ChEBI" id="CHEBI:29103"/>
    </ligand>
</feature>
<dbReference type="PRINTS" id="PR00990">
    <property type="entry name" value="RIBOKINASE"/>
</dbReference>
<evidence type="ECO:0000256" key="7">
    <source>
        <dbReference type="ARBA" id="ARBA00022777"/>
    </source>
</evidence>
<organism evidence="14 15">
    <name type="scientific">Symbiochloris irregularis</name>
    <dbReference type="NCBI Taxonomy" id="706552"/>
    <lineage>
        <taxon>Eukaryota</taxon>
        <taxon>Viridiplantae</taxon>
        <taxon>Chlorophyta</taxon>
        <taxon>core chlorophytes</taxon>
        <taxon>Trebouxiophyceae</taxon>
        <taxon>Trebouxiales</taxon>
        <taxon>Trebouxiaceae</taxon>
        <taxon>Symbiochloris</taxon>
    </lineage>
</organism>
<evidence type="ECO:0000256" key="8">
    <source>
        <dbReference type="ARBA" id="ARBA00022840"/>
    </source>
</evidence>
<keyword evidence="5 12" id="KW-0479">Metal-binding</keyword>
<dbReference type="PANTHER" id="PTHR10584:SF166">
    <property type="entry name" value="RIBOKINASE"/>
    <property type="match status" value="1"/>
</dbReference>
<comment type="pathway">
    <text evidence="12">Carbohydrate metabolism; D-ribose degradation; D-ribose 5-phosphate from beta-D-ribopyranose: step 2/2.</text>
</comment>
<keyword evidence="6 12" id="KW-0547">Nucleotide-binding</keyword>
<gene>
    <name evidence="14" type="ORF">WJX73_002988</name>
</gene>
<comment type="catalytic activity">
    <reaction evidence="12">
        <text>D-ribose + ATP = D-ribose 5-phosphate + ADP + H(+)</text>
        <dbReference type="Rhea" id="RHEA:13697"/>
        <dbReference type="ChEBI" id="CHEBI:15378"/>
        <dbReference type="ChEBI" id="CHEBI:30616"/>
        <dbReference type="ChEBI" id="CHEBI:47013"/>
        <dbReference type="ChEBI" id="CHEBI:78346"/>
        <dbReference type="ChEBI" id="CHEBI:456216"/>
        <dbReference type="EC" id="2.7.1.15"/>
    </reaction>
</comment>
<dbReference type="AlphaFoldDB" id="A0AAW1NRT2"/>
<dbReference type="Pfam" id="PF00294">
    <property type="entry name" value="PfkB"/>
    <property type="match status" value="1"/>
</dbReference>
<feature type="binding site" evidence="12">
    <location>
        <position position="292"/>
    </location>
    <ligand>
        <name>K(+)</name>
        <dbReference type="ChEBI" id="CHEBI:29103"/>
    </ligand>
</feature>
<feature type="binding site" evidence="12">
    <location>
        <position position="331"/>
    </location>
    <ligand>
        <name>K(+)</name>
        <dbReference type="ChEBI" id="CHEBI:29103"/>
    </ligand>
</feature>
<dbReference type="PANTHER" id="PTHR10584">
    <property type="entry name" value="SUGAR KINASE"/>
    <property type="match status" value="1"/>
</dbReference>
<comment type="function">
    <text evidence="12">Catalyzes the phosphorylation of ribose at O-5 in a reaction requiring ATP and magnesium. The resulting D-ribose-5-phosphate can then be used either for sythesis of nucleotides, histidine, and tryptophan, or as a component of the pentose phosphate pathway.</text>
</comment>
<comment type="similarity">
    <text evidence="1">Belongs to the carbohydrate kinase pfkB family.</text>
</comment>
<feature type="binding site" evidence="12">
    <location>
        <position position="296"/>
    </location>
    <ligand>
        <name>substrate</name>
    </ligand>
</feature>
<evidence type="ECO:0000256" key="4">
    <source>
        <dbReference type="ARBA" id="ARBA00022679"/>
    </source>
</evidence>
<evidence type="ECO:0000256" key="11">
    <source>
        <dbReference type="ARBA" id="ARBA00023277"/>
    </source>
</evidence>
<dbReference type="GO" id="GO:0004747">
    <property type="term" value="F:ribokinase activity"/>
    <property type="evidence" value="ECO:0007669"/>
    <property type="project" value="UniProtKB-UniRule"/>
</dbReference>
<dbReference type="CDD" id="cd01174">
    <property type="entry name" value="ribokinase"/>
    <property type="match status" value="1"/>
</dbReference>
<dbReference type="Proteomes" id="UP001465755">
    <property type="component" value="Unassembled WGS sequence"/>
</dbReference>
<reference evidence="14 15" key="1">
    <citation type="journal article" date="2024" name="Nat. Commun.">
        <title>Phylogenomics reveals the evolutionary origins of lichenization in chlorophyte algae.</title>
        <authorList>
            <person name="Puginier C."/>
            <person name="Libourel C."/>
            <person name="Otte J."/>
            <person name="Skaloud P."/>
            <person name="Haon M."/>
            <person name="Grisel S."/>
            <person name="Petersen M."/>
            <person name="Berrin J.G."/>
            <person name="Delaux P.M."/>
            <person name="Dal Grande F."/>
            <person name="Keller J."/>
        </authorList>
    </citation>
    <scope>NUCLEOTIDE SEQUENCE [LARGE SCALE GENOMIC DNA]</scope>
    <source>
        <strain evidence="14 15">SAG 2036</strain>
    </source>
</reference>
<proteinExistence type="inferred from homology"/>
<dbReference type="InterPro" id="IPR002139">
    <property type="entry name" value="Ribo/fructo_kinase"/>
</dbReference>
<comment type="similarity">
    <text evidence="12">Belongs to the carbohydrate kinase PfkB family. Ribokinase subfamily.</text>
</comment>
<comment type="caution">
    <text evidence="14">The sequence shown here is derived from an EMBL/GenBank/DDBJ whole genome shotgun (WGS) entry which is preliminary data.</text>
</comment>
<feature type="binding site" evidence="12">
    <location>
        <begin position="262"/>
        <end position="267"/>
    </location>
    <ligand>
        <name>ATP</name>
        <dbReference type="ChEBI" id="CHEBI:30616"/>
    </ligand>
</feature>
<feature type="domain" description="Carbohydrate kinase PfkB" evidence="13">
    <location>
        <begin position="46"/>
        <end position="337"/>
    </location>
</feature>
<comment type="caution">
    <text evidence="12">Lacks conserved residue(s) required for the propagation of feature annotation.</text>
</comment>
<dbReference type="Gene3D" id="3.40.1190.20">
    <property type="match status" value="1"/>
</dbReference>
<dbReference type="PROSITE" id="PS00584">
    <property type="entry name" value="PFKB_KINASES_2"/>
    <property type="match status" value="1"/>
</dbReference>
<evidence type="ECO:0000259" key="13">
    <source>
        <dbReference type="Pfam" id="PF00294"/>
    </source>
</evidence>
<feature type="binding site" evidence="12">
    <location>
        <begin position="82"/>
        <end position="86"/>
    </location>
    <ligand>
        <name>substrate</name>
    </ligand>
</feature>
<dbReference type="InterPro" id="IPR002173">
    <property type="entry name" value="Carboh/pur_kinase_PfkB_CS"/>
</dbReference>
<comment type="activity regulation">
    <text evidence="12">Activated by a monovalent cation that binds near, but not in, the active site. The most likely occupant of the site in vivo is potassium. Ion binding induces a conformational change that may alter substrate affinity.</text>
</comment>
<evidence type="ECO:0000256" key="3">
    <source>
        <dbReference type="ARBA" id="ARBA00016943"/>
    </source>
</evidence>
<dbReference type="InterPro" id="IPR029056">
    <property type="entry name" value="Ribokinase-like"/>
</dbReference>
<keyword evidence="12" id="KW-0963">Cytoplasm</keyword>
<keyword evidence="12" id="KW-0539">Nucleus</keyword>
<dbReference type="GO" id="GO:0019303">
    <property type="term" value="P:D-ribose catabolic process"/>
    <property type="evidence" value="ECO:0007669"/>
    <property type="project" value="UniProtKB-UniRule"/>
</dbReference>
<comment type="subunit">
    <text evidence="12">Homodimer.</text>
</comment>
<dbReference type="EC" id="2.7.1.15" evidence="2 12"/>
<evidence type="ECO:0000256" key="1">
    <source>
        <dbReference type="ARBA" id="ARBA00005380"/>
    </source>
</evidence>
<dbReference type="GO" id="GO:0005634">
    <property type="term" value="C:nucleus"/>
    <property type="evidence" value="ECO:0007669"/>
    <property type="project" value="UniProtKB-SubCell"/>
</dbReference>
<dbReference type="InterPro" id="IPR011877">
    <property type="entry name" value="Ribokinase"/>
</dbReference>
<sequence length="350" mass="36766">MLTTLSGQWQPRHGFRAALRNRSAHGCSRAAKLHVRAEAASSSQPQLVVVGSLNADTVLEVDRIPKGGETMNAKTLKTFPGGKAPNQAAAAGKVGYPTVMLGQVGTDVNADLLRSSLEEASVDVSHLRAVEGPTGSAIILLQPSGENSIMIVGGANKAEWSFSEEAQEVLNSAGGLLLQREIPEELNIKVAKIVADKGKPVILDCGGGEDPISEQLLQHLTVLSPNETELARLSGQPTESEQEIEAAVHKLQGKGVQQVLVKLGQQGSVLYGAADEPIRQGIFKVDKVVDTTGAGDTFTAAYAVALLEGNSQQDCLRFAAAAAALCVQRPGAMPSSPLRDEVEQLLKSES</sequence>
<evidence type="ECO:0000256" key="12">
    <source>
        <dbReference type="HAMAP-Rule" id="MF_03215"/>
    </source>
</evidence>
<feature type="binding site" evidence="12">
    <location>
        <position position="335"/>
    </location>
    <ligand>
        <name>K(+)</name>
        <dbReference type="ChEBI" id="CHEBI:29103"/>
    </ligand>
</feature>
<dbReference type="EMBL" id="JALJOQ010000171">
    <property type="protein sequence ID" value="KAK9791827.1"/>
    <property type="molecule type" value="Genomic_DNA"/>
</dbReference>
<keyword evidence="9 12" id="KW-0460">Magnesium</keyword>
<feature type="binding site" evidence="12">
    <location>
        <position position="226"/>
    </location>
    <ligand>
        <name>ATP</name>
        <dbReference type="ChEBI" id="CHEBI:30616"/>
    </ligand>
</feature>